<reference evidence="2" key="2">
    <citation type="submission" date="2023-03" db="EMBL/GenBank/DDBJ databases">
        <authorList>
            <person name="Inwood S.N."/>
            <person name="Skelly J.G."/>
            <person name="Guhlin J."/>
            <person name="Harrop T.W.R."/>
            <person name="Goldson S.G."/>
            <person name="Dearden P.K."/>
        </authorList>
    </citation>
    <scope>NUCLEOTIDE SEQUENCE</scope>
    <source>
        <strain evidence="2">Irish</strain>
        <tissue evidence="2">Whole body</tissue>
    </source>
</reference>
<feature type="domain" description="Coilin N-terminal" evidence="1">
    <location>
        <begin position="15"/>
        <end position="161"/>
    </location>
</feature>
<evidence type="ECO:0000313" key="2">
    <source>
        <dbReference type="EMBL" id="KAK0160348.1"/>
    </source>
</evidence>
<dbReference type="Proteomes" id="UP001168990">
    <property type="component" value="Unassembled WGS sequence"/>
</dbReference>
<name>A0AA39F1J2_9HYME</name>
<evidence type="ECO:0000313" key="3">
    <source>
        <dbReference type="Proteomes" id="UP001168990"/>
    </source>
</evidence>
<gene>
    <name evidence="2" type="ORF">PV328_007770</name>
</gene>
<dbReference type="PANTHER" id="PTHR15197">
    <property type="entry name" value="COILIN P80"/>
    <property type="match status" value="1"/>
</dbReference>
<reference evidence="2" key="1">
    <citation type="journal article" date="2023" name="bioRxiv">
        <title>Scaffold-level genome assemblies of two parasitoid biocontrol wasps reveal the parthenogenesis mechanism and an associated novel virus.</title>
        <authorList>
            <person name="Inwood S."/>
            <person name="Skelly J."/>
            <person name="Guhlin J."/>
            <person name="Harrop T."/>
            <person name="Goldson S."/>
            <person name="Dearden P."/>
        </authorList>
    </citation>
    <scope>NUCLEOTIDE SEQUENCE</scope>
    <source>
        <strain evidence="2">Irish</strain>
        <tissue evidence="2">Whole body</tissue>
    </source>
</reference>
<comment type="caution">
    <text evidence="2">The sequence shown here is derived from an EMBL/GenBank/DDBJ whole genome shotgun (WGS) entry which is preliminary data.</text>
</comment>
<evidence type="ECO:0000259" key="1">
    <source>
        <dbReference type="Pfam" id="PF15862"/>
    </source>
</evidence>
<protein>
    <recommendedName>
        <fullName evidence="1">Coilin N-terminal domain-containing protein</fullName>
    </recommendedName>
</protein>
<proteinExistence type="predicted"/>
<dbReference type="AlphaFoldDB" id="A0AA39F1J2"/>
<keyword evidence="3" id="KW-1185">Reference proteome</keyword>
<dbReference type="PANTHER" id="PTHR15197:SF0">
    <property type="entry name" value="COILIN"/>
    <property type="match status" value="1"/>
</dbReference>
<sequence length="403" mass="45718">MNEIKKDVENFRVRIDLSQFYNDERRMSYVYIDKVKITNVLHLQIRIQKIFGIIRPLYLVINNVFLPANEDIRVIKEDEVVVVQSSYLGANDKALTPSDMSVMIQENRNMIERSISQNEKYGTNDLKVSIPATAISNVDFHDVESGSYERKRKRIRRRKKNKIEPSILLPSTIQPNNSTSSNCRSLKFTFDKPNVNHLKFCWNDSNEEPCDETMKYSSSTIPIVHSTEIANLGALLSLQSSQVPPSYSGKKQIKTGTTTIMSSNSGSPVKMNYSNELLSNSSIVSSVDYSKINVDEYPIHNEAFEPGDIIAFQTLILNGNYCPTLSDYILAKILTVDLLTNTYSCKILVGYDQLKTPEGKFATQMDDDDQGSNGSGSDQKLLILKHSYLNQPRLIYREAEVIH</sequence>
<dbReference type="GO" id="GO:0000387">
    <property type="term" value="P:spliceosomal snRNP assembly"/>
    <property type="evidence" value="ECO:0007669"/>
    <property type="project" value="TreeGrafter"/>
</dbReference>
<dbReference type="Pfam" id="PF15862">
    <property type="entry name" value="Coilin_N"/>
    <property type="match status" value="1"/>
</dbReference>
<dbReference type="InterPro" id="IPR024822">
    <property type="entry name" value="Coilin"/>
</dbReference>
<organism evidence="2 3">
    <name type="scientific">Microctonus aethiopoides</name>
    <dbReference type="NCBI Taxonomy" id="144406"/>
    <lineage>
        <taxon>Eukaryota</taxon>
        <taxon>Metazoa</taxon>
        <taxon>Ecdysozoa</taxon>
        <taxon>Arthropoda</taxon>
        <taxon>Hexapoda</taxon>
        <taxon>Insecta</taxon>
        <taxon>Pterygota</taxon>
        <taxon>Neoptera</taxon>
        <taxon>Endopterygota</taxon>
        <taxon>Hymenoptera</taxon>
        <taxon>Apocrita</taxon>
        <taxon>Ichneumonoidea</taxon>
        <taxon>Braconidae</taxon>
        <taxon>Euphorinae</taxon>
        <taxon>Microctonus</taxon>
    </lineage>
</organism>
<dbReference type="GO" id="GO:0030619">
    <property type="term" value="F:U1 snRNA binding"/>
    <property type="evidence" value="ECO:0007669"/>
    <property type="project" value="TreeGrafter"/>
</dbReference>
<dbReference type="GO" id="GO:0015030">
    <property type="term" value="C:Cajal body"/>
    <property type="evidence" value="ECO:0007669"/>
    <property type="project" value="TreeGrafter"/>
</dbReference>
<dbReference type="InterPro" id="IPR031722">
    <property type="entry name" value="Coilin_N"/>
</dbReference>
<dbReference type="EMBL" id="JAQQBS010001423">
    <property type="protein sequence ID" value="KAK0160348.1"/>
    <property type="molecule type" value="Genomic_DNA"/>
</dbReference>
<accession>A0AA39F1J2</accession>
<dbReference type="GO" id="GO:0030620">
    <property type="term" value="F:U2 snRNA binding"/>
    <property type="evidence" value="ECO:0007669"/>
    <property type="project" value="TreeGrafter"/>
</dbReference>